<dbReference type="InterPro" id="IPR051534">
    <property type="entry name" value="CBASS_pafABC_assoc_protein"/>
</dbReference>
<dbReference type="Pfam" id="PF26107">
    <property type="entry name" value="BrxR_CTD"/>
    <property type="match status" value="1"/>
</dbReference>
<dbReference type="RefSeq" id="WP_268149091.1">
    <property type="nucleotide sequence ID" value="NZ_JAPPUW010000006.1"/>
</dbReference>
<dbReference type="AlphaFoldDB" id="A0A9X4R6K5"/>
<feature type="domain" description="DNA-binding transcriptional repressor CapW C-terminal dimerisation" evidence="2">
    <location>
        <begin position="186"/>
        <end position="255"/>
    </location>
</feature>
<gene>
    <name evidence="4" type="ORF">EXJ73_20790</name>
</gene>
<evidence type="ECO:0000259" key="3">
    <source>
        <dbReference type="Pfam" id="PF26109"/>
    </source>
</evidence>
<sequence>MDVLVRWEGELSNARIREVFGVQAVQSSRLLAAYMAERGEALSRATPRAPVKPSPRFDDVVPPTSADDYVRLLSGASTSLPGSDLLVDARPSLLSENPRLFADLLTACRAGTGLWIAYGSMQNPGGIERSIFPHSLVRAPRRWHMRAWCDLRKEFRDFALGRVLSYTMLDQAAPKLRRQDVDWNKFVNLKVVAHPEFGEEHQRLLRREYFAGKASLNLRVRKALASYVVQDLRLATDLKRDRPPQFQLYLENSESLGDLFSVGSVPS</sequence>
<evidence type="ECO:0000259" key="2">
    <source>
        <dbReference type="Pfam" id="PF26107"/>
    </source>
</evidence>
<dbReference type="PANTHER" id="PTHR34580:SF3">
    <property type="entry name" value="PROTEIN PAFB"/>
    <property type="match status" value="1"/>
</dbReference>
<proteinExistence type="predicted"/>
<dbReference type="InterPro" id="IPR059019">
    <property type="entry name" value="WHD_CapW"/>
</dbReference>
<reference evidence="4" key="1">
    <citation type="submission" date="2019-02" db="EMBL/GenBank/DDBJ databases">
        <title>Draft genome of the type strain Pelomonas aquatica CCUG 52575T.</title>
        <authorList>
            <person name="Gomila M."/>
            <person name="Lalucat J."/>
        </authorList>
    </citation>
    <scope>NUCLEOTIDE SEQUENCE</scope>
    <source>
        <strain evidence="4">CCUG 52575</strain>
    </source>
</reference>
<organism evidence="4 5">
    <name type="scientific">Pelomonas aquatica</name>
    <dbReference type="NCBI Taxonomy" id="431058"/>
    <lineage>
        <taxon>Bacteria</taxon>
        <taxon>Pseudomonadati</taxon>
        <taxon>Pseudomonadota</taxon>
        <taxon>Betaproteobacteria</taxon>
        <taxon>Burkholderiales</taxon>
        <taxon>Sphaerotilaceae</taxon>
        <taxon>Roseateles</taxon>
    </lineage>
</organism>
<evidence type="ECO:0000259" key="1">
    <source>
        <dbReference type="Pfam" id="PF13280"/>
    </source>
</evidence>
<keyword evidence="5" id="KW-1185">Reference proteome</keyword>
<evidence type="ECO:0000313" key="5">
    <source>
        <dbReference type="Proteomes" id="UP001152766"/>
    </source>
</evidence>
<dbReference type="InterPro" id="IPR059020">
    <property type="entry name" value="CapW_CTD"/>
</dbReference>
<name>A0A9X4R6K5_9BURK</name>
<evidence type="ECO:0000313" key="4">
    <source>
        <dbReference type="EMBL" id="MDG0864900.1"/>
    </source>
</evidence>
<feature type="domain" description="DNA-binding transcriptional repressor CapW winged helix-turn-helix" evidence="3">
    <location>
        <begin position="2"/>
        <end position="74"/>
    </location>
</feature>
<comment type="caution">
    <text evidence="4">The sequence shown here is derived from an EMBL/GenBank/DDBJ whole genome shotgun (WGS) entry which is preliminary data.</text>
</comment>
<dbReference type="EMBL" id="SGUG01000044">
    <property type="protein sequence ID" value="MDG0864900.1"/>
    <property type="molecule type" value="Genomic_DNA"/>
</dbReference>
<dbReference type="PROSITE" id="PS52050">
    <property type="entry name" value="WYL"/>
    <property type="match status" value="1"/>
</dbReference>
<dbReference type="Pfam" id="PF13280">
    <property type="entry name" value="WYL"/>
    <property type="match status" value="1"/>
</dbReference>
<dbReference type="Proteomes" id="UP001152766">
    <property type="component" value="Unassembled WGS sequence"/>
</dbReference>
<protein>
    <submittedName>
        <fullName evidence="4">WYL domain-containing protein</fullName>
    </submittedName>
</protein>
<dbReference type="Pfam" id="PF26109">
    <property type="entry name" value="WHD_BrxR"/>
    <property type="match status" value="1"/>
</dbReference>
<dbReference type="PANTHER" id="PTHR34580">
    <property type="match status" value="1"/>
</dbReference>
<accession>A0A9X4R6K5</accession>
<dbReference type="InterPro" id="IPR026881">
    <property type="entry name" value="WYL_dom"/>
</dbReference>
<feature type="domain" description="WYL" evidence="1">
    <location>
        <begin position="100"/>
        <end position="167"/>
    </location>
</feature>